<keyword evidence="1" id="KW-0479">Metal-binding</keyword>
<comment type="caution">
    <text evidence="2">The sequence shown here is derived from an EMBL/GenBank/DDBJ whole genome shotgun (WGS) entry which is preliminary data.</text>
</comment>
<dbReference type="RefSeq" id="WP_346065179.1">
    <property type="nucleotide sequence ID" value="NZ_BRPJ01000033.1"/>
</dbReference>
<dbReference type="PROSITE" id="PS00202">
    <property type="entry name" value="RUBREDOXIN"/>
    <property type="match status" value="1"/>
</dbReference>
<dbReference type="InterPro" id="IPR018527">
    <property type="entry name" value="Rubredoxin_Fe_BS"/>
</dbReference>
<keyword evidence="3" id="KW-1185">Reference proteome</keyword>
<evidence type="ECO:0000313" key="2">
    <source>
        <dbReference type="EMBL" id="GLB30056.1"/>
    </source>
</evidence>
<accession>A0ABQ5M528</accession>
<sequence>MHITRYDNEKYSCQCNTPITDDYETLMDSDWVCPICGEKVLIEINIPDTQNFTVIRKRADEIVSGDLVFYYVDYQIHQVYNAERDNRKKNNTYICLKEFGGVSFPNEEYLECFL</sequence>
<proteinExistence type="predicted"/>
<evidence type="ECO:0000313" key="3">
    <source>
        <dbReference type="Proteomes" id="UP001419084"/>
    </source>
</evidence>
<evidence type="ECO:0000256" key="1">
    <source>
        <dbReference type="ARBA" id="ARBA00022723"/>
    </source>
</evidence>
<dbReference type="EMBL" id="BRPJ01000033">
    <property type="protein sequence ID" value="GLB30056.1"/>
    <property type="molecule type" value="Genomic_DNA"/>
</dbReference>
<organism evidence="2 3">
    <name type="scientific">Lacrimispora amygdalina</name>
    <dbReference type="NCBI Taxonomy" id="253257"/>
    <lineage>
        <taxon>Bacteria</taxon>
        <taxon>Bacillati</taxon>
        <taxon>Bacillota</taxon>
        <taxon>Clostridia</taxon>
        <taxon>Lachnospirales</taxon>
        <taxon>Lachnospiraceae</taxon>
        <taxon>Lacrimispora</taxon>
    </lineage>
</organism>
<name>A0ABQ5M528_9FIRM</name>
<reference evidence="2 3" key="1">
    <citation type="journal article" date="2024" name="Int. J. Syst. Evol. Microbiol.">
        <title>Lacrimispora brassicae sp. nov. isolated from fermented cabbage, and proposal of Clostridium indicum Gundawar et al. 2019 and Clostridium methoxybenzovorans Mechichi et al. 1999 as heterotypic synonyms of Lacrimispora amygdalina (Parshina et al. 2003) Haas and Blanchard 2020 and Lacrimispora indolis (McClung and McCoy 1957) Haas and Blanchard 2020, respectively.</title>
        <authorList>
            <person name="Kobayashi H."/>
            <person name="Tanizawa Y."/>
            <person name="Sakamoto M."/>
            <person name="Ohkuma M."/>
            <person name="Tohno M."/>
        </authorList>
    </citation>
    <scope>NUCLEOTIDE SEQUENCE [LARGE SCALE GENOMIC DNA]</scope>
    <source>
        <strain evidence="2 3">DSM 12857</strain>
    </source>
</reference>
<dbReference type="Proteomes" id="UP001419084">
    <property type="component" value="Unassembled WGS sequence"/>
</dbReference>
<protein>
    <recommendedName>
        <fullName evidence="4">Rubredoxin-like domain-containing protein</fullName>
    </recommendedName>
</protein>
<gene>
    <name evidence="2" type="ORF">LAD12857_19790</name>
</gene>
<evidence type="ECO:0008006" key="4">
    <source>
        <dbReference type="Google" id="ProtNLM"/>
    </source>
</evidence>